<dbReference type="STRING" id="1177982.SAMN04489711_106246"/>
<dbReference type="EMBL" id="FONX01000006">
    <property type="protein sequence ID" value="SFE88201.1"/>
    <property type="molecule type" value="Genomic_DNA"/>
</dbReference>
<organism evidence="2 3">
    <name type="scientific">Paracidovorax wautersii</name>
    <dbReference type="NCBI Taxonomy" id="1177982"/>
    <lineage>
        <taxon>Bacteria</taxon>
        <taxon>Pseudomonadati</taxon>
        <taxon>Pseudomonadota</taxon>
        <taxon>Betaproteobacteria</taxon>
        <taxon>Burkholderiales</taxon>
        <taxon>Comamonadaceae</taxon>
        <taxon>Paracidovorax</taxon>
    </lineage>
</organism>
<protein>
    <recommendedName>
        <fullName evidence="1">DUF6378 domain-containing protein</fullName>
    </recommendedName>
</protein>
<name>A0A1I2E6U0_9BURK</name>
<keyword evidence="3" id="KW-1185">Reference proteome</keyword>
<feature type="domain" description="DUF6378" evidence="1">
    <location>
        <begin position="49"/>
        <end position="135"/>
    </location>
</feature>
<evidence type="ECO:0000259" key="1">
    <source>
        <dbReference type="Pfam" id="PF19905"/>
    </source>
</evidence>
<dbReference type="InterPro" id="IPR045958">
    <property type="entry name" value="DUF6378"/>
</dbReference>
<accession>A0A1I2E6U0</accession>
<dbReference type="Pfam" id="PF19905">
    <property type="entry name" value="DUF6378"/>
    <property type="match status" value="1"/>
</dbReference>
<gene>
    <name evidence="2" type="ORF">SAMN04489711_106246</name>
</gene>
<dbReference type="AlphaFoldDB" id="A0A1I2E6U0"/>
<reference evidence="3" key="1">
    <citation type="submission" date="2016-10" db="EMBL/GenBank/DDBJ databases">
        <authorList>
            <person name="Varghese N."/>
            <person name="Submissions S."/>
        </authorList>
    </citation>
    <scope>NUCLEOTIDE SEQUENCE [LARGE SCALE GENOMIC DNA]</scope>
    <source>
        <strain evidence="3">DSM 27981</strain>
    </source>
</reference>
<dbReference type="Proteomes" id="UP000199119">
    <property type="component" value="Unassembled WGS sequence"/>
</dbReference>
<evidence type="ECO:0000313" key="3">
    <source>
        <dbReference type="Proteomes" id="UP000199119"/>
    </source>
</evidence>
<dbReference type="RefSeq" id="WP_245785191.1">
    <property type="nucleotide sequence ID" value="NZ_FONX01000006.1"/>
</dbReference>
<evidence type="ECO:0000313" key="2">
    <source>
        <dbReference type="EMBL" id="SFE88201.1"/>
    </source>
</evidence>
<sequence>MPAAVPSKRQARIATQLNQLNQRAAQLGTPVISAATSTEAGRPVTAHDVLTAASATINQRGAQRDSTQGAQQERSMAATVAAFNAIEGTTLTERQGWAFMQTLKLVRAAACDRNGNFNPDDALDGAAYAALGGEAAAAAAGMTVQP</sequence>
<proteinExistence type="predicted"/>